<comment type="caution">
    <text evidence="1">The sequence shown here is derived from an EMBL/GenBank/DDBJ whole genome shotgun (WGS) entry which is preliminary data.</text>
</comment>
<dbReference type="Proteomes" id="UP001165064">
    <property type="component" value="Unassembled WGS sequence"/>
</dbReference>
<dbReference type="EMBL" id="BSXS01001465">
    <property type="protein sequence ID" value="GME76258.1"/>
    <property type="molecule type" value="Genomic_DNA"/>
</dbReference>
<proteinExistence type="predicted"/>
<protein>
    <submittedName>
        <fullName evidence="1">Unnamed protein product</fullName>
    </submittedName>
</protein>
<evidence type="ECO:0000313" key="1">
    <source>
        <dbReference type="EMBL" id="GME76258.1"/>
    </source>
</evidence>
<reference evidence="1" key="1">
    <citation type="submission" date="2023-04" db="EMBL/GenBank/DDBJ databases">
        <title>Ambrosiozyma monospora NBRC 10751.</title>
        <authorList>
            <person name="Ichikawa N."/>
            <person name="Sato H."/>
            <person name="Tonouchi N."/>
        </authorList>
    </citation>
    <scope>NUCLEOTIDE SEQUENCE</scope>
    <source>
        <strain evidence="1">NBRC 10751</strain>
    </source>
</reference>
<sequence length="224" mass="25643">MVLTIKDANEITSELPLDIIQIIFKYLVQFNLSSASQVCQLIGANHDLDYSIALVLSETKLVLNQSFESYHVVFSSSLNYEDYIKLTKFMIPRGVKFKKLETSLYGRKPVKEPIQFLNDCCKSVSIVEFWGNDIVPHLEVLQIADFIGTSMDFSFDNLSLCPRMKTVALNVDFFNQNYQTKFIDAIKKLKDWAKSESPDESGSGSPKRFQLIISGFEQFQNLHR</sequence>
<evidence type="ECO:0000313" key="2">
    <source>
        <dbReference type="Proteomes" id="UP001165064"/>
    </source>
</evidence>
<keyword evidence="2" id="KW-1185">Reference proteome</keyword>
<gene>
    <name evidence="1" type="ORF">Amon02_000251600</name>
</gene>
<accession>A0ACB5SYF2</accession>
<organism evidence="1 2">
    <name type="scientific">Ambrosiozyma monospora</name>
    <name type="common">Yeast</name>
    <name type="synonym">Endomycopsis monosporus</name>
    <dbReference type="NCBI Taxonomy" id="43982"/>
    <lineage>
        <taxon>Eukaryota</taxon>
        <taxon>Fungi</taxon>
        <taxon>Dikarya</taxon>
        <taxon>Ascomycota</taxon>
        <taxon>Saccharomycotina</taxon>
        <taxon>Pichiomycetes</taxon>
        <taxon>Pichiales</taxon>
        <taxon>Pichiaceae</taxon>
        <taxon>Ambrosiozyma</taxon>
    </lineage>
</organism>
<name>A0ACB5SYF2_AMBMO</name>